<evidence type="ECO:0000256" key="1">
    <source>
        <dbReference type="ARBA" id="ARBA00001933"/>
    </source>
</evidence>
<evidence type="ECO:0000256" key="3">
    <source>
        <dbReference type="ARBA" id="ARBA00022898"/>
    </source>
</evidence>
<evidence type="ECO:0008006" key="8">
    <source>
        <dbReference type="Google" id="ProtNLM"/>
    </source>
</evidence>
<name>A0A2H0UBL4_9BACT</name>
<dbReference type="Proteomes" id="UP000231192">
    <property type="component" value="Unassembled WGS sequence"/>
</dbReference>
<dbReference type="AlphaFoldDB" id="A0A2H0UBL4"/>
<dbReference type="InterPro" id="IPR001544">
    <property type="entry name" value="Aminotrans_IV"/>
</dbReference>
<evidence type="ECO:0000313" key="7">
    <source>
        <dbReference type="Proteomes" id="UP000231192"/>
    </source>
</evidence>
<dbReference type="PROSITE" id="PS00770">
    <property type="entry name" value="AA_TRANSFER_CLASS_4"/>
    <property type="match status" value="1"/>
</dbReference>
<dbReference type="Gene3D" id="3.20.10.10">
    <property type="entry name" value="D-amino Acid Aminotransferase, subunit A, domain 2"/>
    <property type="match status" value="1"/>
</dbReference>
<gene>
    <name evidence="6" type="ORF">COU18_03600</name>
</gene>
<dbReference type="InterPro" id="IPR050571">
    <property type="entry name" value="Class-IV_PLP-Dep_Aminotrnsfr"/>
</dbReference>
<evidence type="ECO:0000256" key="4">
    <source>
        <dbReference type="RuleBase" id="RU004106"/>
    </source>
</evidence>
<keyword evidence="3 5" id="KW-0663">Pyridoxal phosphate</keyword>
<dbReference type="GO" id="GO:0046394">
    <property type="term" value="P:carboxylic acid biosynthetic process"/>
    <property type="evidence" value="ECO:0007669"/>
    <property type="project" value="UniProtKB-ARBA"/>
</dbReference>
<dbReference type="PANTHER" id="PTHR42743:SF11">
    <property type="entry name" value="AMINODEOXYCHORISMATE LYASE"/>
    <property type="match status" value="1"/>
</dbReference>
<organism evidence="6 7">
    <name type="scientific">Candidatus Kaiserbacteria bacterium CG10_big_fil_rev_8_21_14_0_10_51_14</name>
    <dbReference type="NCBI Taxonomy" id="1974610"/>
    <lineage>
        <taxon>Bacteria</taxon>
        <taxon>Candidatus Kaiseribacteriota</taxon>
    </lineage>
</organism>
<dbReference type="GO" id="GO:0008652">
    <property type="term" value="P:amino acid biosynthetic process"/>
    <property type="evidence" value="ECO:0007669"/>
    <property type="project" value="UniProtKB-ARBA"/>
</dbReference>
<dbReference type="GO" id="GO:0005829">
    <property type="term" value="C:cytosol"/>
    <property type="evidence" value="ECO:0007669"/>
    <property type="project" value="TreeGrafter"/>
</dbReference>
<dbReference type="Pfam" id="PF01063">
    <property type="entry name" value="Aminotran_4"/>
    <property type="match status" value="1"/>
</dbReference>
<dbReference type="FunFam" id="3.20.10.10:FF:000002">
    <property type="entry name" value="D-alanine aminotransferase"/>
    <property type="match status" value="1"/>
</dbReference>
<sequence length="294" mass="33076">MPNCGVIRQVAFCRTRNNTMEFKYFSRNGKLTPIVEATVPLANIEYAYGFGVYESIRVSNGVVYFLDEHIERLLKSARIIDLAHTFSPALIAKSIGELVGETKVESFNLKILLIGGKTKEEASLNILCLNPLFPDKKIHRDGVSTIVYEYERPFPHAKTLNMLQSYLAYRKAKEAGAHDALLLDREGRILEGTRTNFFCIKDKNLYTPDENNILLGVTRKAVLKVASQNGYQVVQKDIRPTDLRQYDGAFLTGTSIKILPIRSVAAFQFGEQPIALRELMKLFDEFSATCGGKL</sequence>
<dbReference type="EMBL" id="PFBK01000008">
    <property type="protein sequence ID" value="PIR83730.1"/>
    <property type="molecule type" value="Genomic_DNA"/>
</dbReference>
<reference evidence="7" key="1">
    <citation type="submission" date="2017-09" db="EMBL/GenBank/DDBJ databases">
        <title>Depth-based differentiation of microbial function through sediment-hosted aquifers and enrichment of novel symbionts in the deep terrestrial subsurface.</title>
        <authorList>
            <person name="Probst A.J."/>
            <person name="Ladd B."/>
            <person name="Jarett J.K."/>
            <person name="Geller-Mcgrath D.E."/>
            <person name="Sieber C.M.K."/>
            <person name="Emerson J.B."/>
            <person name="Anantharaman K."/>
            <person name="Thomas B.C."/>
            <person name="Malmstrom R."/>
            <person name="Stieglmeier M."/>
            <person name="Klingl A."/>
            <person name="Woyke T."/>
            <person name="Ryan C.M."/>
            <person name="Banfield J.F."/>
        </authorList>
    </citation>
    <scope>NUCLEOTIDE SEQUENCE [LARGE SCALE GENOMIC DNA]</scope>
</reference>
<dbReference type="InterPro" id="IPR043132">
    <property type="entry name" value="BCAT-like_C"/>
</dbReference>
<evidence type="ECO:0000256" key="5">
    <source>
        <dbReference type="RuleBase" id="RU004516"/>
    </source>
</evidence>
<proteinExistence type="inferred from homology"/>
<dbReference type="PANTHER" id="PTHR42743">
    <property type="entry name" value="AMINO-ACID AMINOTRANSFERASE"/>
    <property type="match status" value="1"/>
</dbReference>
<evidence type="ECO:0000256" key="2">
    <source>
        <dbReference type="ARBA" id="ARBA00009320"/>
    </source>
</evidence>
<dbReference type="CDD" id="cd00449">
    <property type="entry name" value="PLPDE_IV"/>
    <property type="match status" value="1"/>
</dbReference>
<dbReference type="SUPFAM" id="SSF56752">
    <property type="entry name" value="D-aminoacid aminotransferase-like PLP-dependent enzymes"/>
    <property type="match status" value="1"/>
</dbReference>
<comment type="similarity">
    <text evidence="2 4">Belongs to the class-IV pyridoxal-phosphate-dependent aminotransferase family.</text>
</comment>
<evidence type="ECO:0000313" key="6">
    <source>
        <dbReference type="EMBL" id="PIR83730.1"/>
    </source>
</evidence>
<dbReference type="Gene3D" id="3.30.470.10">
    <property type="match status" value="1"/>
</dbReference>
<dbReference type="InterPro" id="IPR043131">
    <property type="entry name" value="BCAT-like_N"/>
</dbReference>
<dbReference type="InterPro" id="IPR018300">
    <property type="entry name" value="Aminotrans_IV_CS"/>
</dbReference>
<dbReference type="GO" id="GO:0003824">
    <property type="term" value="F:catalytic activity"/>
    <property type="evidence" value="ECO:0007669"/>
    <property type="project" value="InterPro"/>
</dbReference>
<dbReference type="InterPro" id="IPR036038">
    <property type="entry name" value="Aminotransferase-like"/>
</dbReference>
<accession>A0A2H0UBL4</accession>
<protein>
    <recommendedName>
        <fullName evidence="8">Branched-chain amino acid aminotransferase</fullName>
    </recommendedName>
</protein>
<comment type="caution">
    <text evidence="6">The sequence shown here is derived from an EMBL/GenBank/DDBJ whole genome shotgun (WGS) entry which is preliminary data.</text>
</comment>
<comment type="cofactor">
    <cofactor evidence="1 5">
        <name>pyridoxal 5'-phosphate</name>
        <dbReference type="ChEBI" id="CHEBI:597326"/>
    </cofactor>
</comment>